<dbReference type="KEGG" id="vg:26382498"/>
<reference evidence="1 2" key="1">
    <citation type="journal article" date="2014" name="PLoS ONE">
        <title>Genomic Sequencing and Analysis of Sucra jujuba Nucleopolyhedrovirus.</title>
        <authorList>
            <person name="Liu X."/>
            <person name="Yin F."/>
            <person name="Zhu Z."/>
            <person name="Hou D."/>
            <person name="Wang J."/>
            <person name="Zhang L."/>
            <person name="Wang M."/>
            <person name="Wang H."/>
            <person name="Hu Z."/>
            <person name="Deng F."/>
        </authorList>
    </citation>
    <scope>NUCLEOTIDE SEQUENCE [LARGE SCALE GENOMIC DNA]</scope>
    <source>
        <strain evidence="1">473</strain>
    </source>
</reference>
<organism evidence="1 2">
    <name type="scientific">Sucra jujuba nucleopolyhedrovirus</name>
    <dbReference type="NCBI Taxonomy" id="1563660"/>
    <lineage>
        <taxon>Viruses</taxon>
        <taxon>Viruses incertae sedis</taxon>
        <taxon>Naldaviricetes</taxon>
        <taxon>Lefavirales</taxon>
        <taxon>Baculoviridae</taxon>
        <taxon>Alphabaculovirus</taxon>
        <taxon>Alphabaculovirus sujujubae</taxon>
    </lineage>
</organism>
<evidence type="ECO:0000313" key="2">
    <source>
        <dbReference type="Proteomes" id="UP000201917"/>
    </source>
</evidence>
<name>A0A097P8X6_9ABAC</name>
<accession>A0A097P8X6</accession>
<keyword evidence="2" id="KW-1185">Reference proteome</keyword>
<dbReference type="GeneID" id="26382498"/>
<dbReference type="Proteomes" id="UP000201917">
    <property type="component" value="Segment"/>
</dbReference>
<dbReference type="RefSeq" id="YP_009186734.1">
    <property type="nucleotide sequence ID" value="NC_028636.1"/>
</dbReference>
<dbReference type="EMBL" id="KJ676450">
    <property type="protein sequence ID" value="AIU41282.1"/>
    <property type="molecule type" value="Genomic_DNA"/>
</dbReference>
<proteinExistence type="predicted"/>
<protein>
    <submittedName>
        <fullName evidence="1">Ac56</fullName>
    </submittedName>
</protein>
<dbReference type="OrthoDB" id="28495at10239"/>
<sequence length="116" mass="13254">MLSVSAIIKNILTNKSTNFKSPTGSKAKFFVENGRIIDEDDQIIVCVVCGFKAPNSISFEEYSNLHEKFNFIVGQKFCGLDNKKSQEKNKLNDIMSAQRHFIKLVKLDDTIRTRQH</sequence>
<evidence type="ECO:0000313" key="1">
    <source>
        <dbReference type="EMBL" id="AIU41282.1"/>
    </source>
</evidence>